<feature type="region of interest" description="Disordered" evidence="1">
    <location>
        <begin position="380"/>
        <end position="399"/>
    </location>
</feature>
<feature type="region of interest" description="Disordered" evidence="1">
    <location>
        <begin position="835"/>
        <end position="909"/>
    </location>
</feature>
<feature type="compositionally biased region" description="Basic and acidic residues" evidence="1">
    <location>
        <begin position="615"/>
        <end position="624"/>
    </location>
</feature>
<dbReference type="OrthoDB" id="3556832at2759"/>
<name>A0A9P4LET7_9PLEO</name>
<accession>A0A9P4LET7</accession>
<reference evidence="2" key="1">
    <citation type="submission" date="2020-01" db="EMBL/GenBank/DDBJ databases">
        <authorList>
            <consortium name="DOE Joint Genome Institute"/>
            <person name="Haridas S."/>
            <person name="Albert R."/>
            <person name="Binder M."/>
            <person name="Bloem J."/>
            <person name="Labutti K."/>
            <person name="Salamov A."/>
            <person name="Andreopoulos B."/>
            <person name="Baker S.E."/>
            <person name="Barry K."/>
            <person name="Bills G."/>
            <person name="Bluhm B.H."/>
            <person name="Cannon C."/>
            <person name="Castanera R."/>
            <person name="Culley D.E."/>
            <person name="Daum C."/>
            <person name="Ezra D."/>
            <person name="Gonzalez J.B."/>
            <person name="Henrissat B."/>
            <person name="Kuo A."/>
            <person name="Liang C."/>
            <person name="Lipzen A."/>
            <person name="Lutzoni F."/>
            <person name="Magnuson J."/>
            <person name="Mondo S."/>
            <person name="Nolan M."/>
            <person name="Ohm R."/>
            <person name="Pangilinan J."/>
            <person name="Park H.-J."/>
            <person name="Ramirez L."/>
            <person name="Alfaro M."/>
            <person name="Sun H."/>
            <person name="Tritt A."/>
            <person name="Yoshinaga Y."/>
            <person name="Zwiers L.-H."/>
            <person name="Turgeon B.G."/>
            <person name="Goodwin S.B."/>
            <person name="Spatafora J.W."/>
            <person name="Crous P.W."/>
            <person name="Grigoriev I.V."/>
        </authorList>
    </citation>
    <scope>NUCLEOTIDE SEQUENCE</scope>
    <source>
        <strain evidence="2">CBS 394.84</strain>
    </source>
</reference>
<dbReference type="GeneID" id="63845170"/>
<evidence type="ECO:0000313" key="2">
    <source>
        <dbReference type="EMBL" id="KAF1851389.1"/>
    </source>
</evidence>
<dbReference type="RefSeq" id="XP_040793952.1">
    <property type="nucleotide sequence ID" value="XM_040927917.1"/>
</dbReference>
<feature type="region of interest" description="Disordered" evidence="1">
    <location>
        <begin position="759"/>
        <end position="807"/>
    </location>
</feature>
<feature type="compositionally biased region" description="Low complexity" evidence="1">
    <location>
        <begin position="795"/>
        <end position="807"/>
    </location>
</feature>
<evidence type="ECO:0000313" key="3">
    <source>
        <dbReference type="Proteomes" id="UP000800039"/>
    </source>
</evidence>
<protein>
    <submittedName>
        <fullName evidence="2">Uncharacterized protein</fullName>
    </submittedName>
</protein>
<feature type="region of interest" description="Disordered" evidence="1">
    <location>
        <begin position="311"/>
        <end position="334"/>
    </location>
</feature>
<feature type="region of interest" description="Disordered" evidence="1">
    <location>
        <begin position="605"/>
        <end position="624"/>
    </location>
</feature>
<comment type="caution">
    <text evidence="2">The sequence shown here is derived from an EMBL/GenBank/DDBJ whole genome shotgun (WGS) entry which is preliminary data.</text>
</comment>
<keyword evidence="3" id="KW-1185">Reference proteome</keyword>
<feature type="region of interest" description="Disordered" evidence="1">
    <location>
        <begin position="638"/>
        <end position="658"/>
    </location>
</feature>
<dbReference type="EMBL" id="ML976614">
    <property type="protein sequence ID" value="KAF1851389.1"/>
    <property type="molecule type" value="Genomic_DNA"/>
</dbReference>
<gene>
    <name evidence="2" type="ORF">K460DRAFT_273943</name>
</gene>
<organism evidence="2 3">
    <name type="scientific">Cucurbitaria berberidis CBS 394.84</name>
    <dbReference type="NCBI Taxonomy" id="1168544"/>
    <lineage>
        <taxon>Eukaryota</taxon>
        <taxon>Fungi</taxon>
        <taxon>Dikarya</taxon>
        <taxon>Ascomycota</taxon>
        <taxon>Pezizomycotina</taxon>
        <taxon>Dothideomycetes</taxon>
        <taxon>Pleosporomycetidae</taxon>
        <taxon>Pleosporales</taxon>
        <taxon>Pleosporineae</taxon>
        <taxon>Cucurbitariaceae</taxon>
        <taxon>Cucurbitaria</taxon>
    </lineage>
</organism>
<feature type="compositionally biased region" description="Polar residues" evidence="1">
    <location>
        <begin position="853"/>
        <end position="880"/>
    </location>
</feature>
<dbReference type="AlphaFoldDB" id="A0A9P4LET7"/>
<dbReference type="Proteomes" id="UP000800039">
    <property type="component" value="Unassembled WGS sequence"/>
</dbReference>
<sequence length="958" mass="104542">MPTYYARGVSAHLGAMPLADTITHNMVLRKGTVARQQCEAAEKRLLESKHLTEERVFFPGDEAAFELNWLGNAPFMQVQAGRDLFQPTDEKGNLALKSHDGKPRALVLHVQLSNKTFASGMDSIRTQLKIDVFFNGQLSSCLFFPIHDVRSGAKSIHQVFAGTRIDFLAERPWVVLPPGVTADGNMRRVNKVSSAQQRWQQICQALQNESDERGKDKAGSISPSAEFLTALANMQMPAQVREMQKPDGRQFGVIDLVISAGNGRKVTSGTSYLKAPQRLADENYPFSFGSDGAMKQLYSAEPSPEIIDIDAERDSDSCYEPQPKGRASTPNVLSMQSVPKNSTLKLRSNSFMSMQVPAMLPPNQSSPSPAARDEHQRYTFSTIQNGGQTRLSSSPERIRAHNEDQDAIVRANSTPQALYSEPNSGSTFAHTPHMRASPGSLQFPNPVLGQGSPSDLMNLMPLGSGGPVSNSIDSHITPLSRYPTPSSHSRISIGSHFHAPSLSPHTPPYFGPHGMIPFTGFSFPPPPYSRSATLLPPKGLYTVPTKPKTRIYSPKGPRLIDQDNARSSILVNRLVVTGKNGATLVDHRWSIAQRVAVHWDASNADQSPDRACLSSKEHPVRSTEHAELAIGVRRSRRGTVQMPPLPPTCPVTMDNASPHKRLRNTTGDEQTQKRQKLEVADLALTSVPSKQSSSNIYNATVGDIKLSAPNVMATSLKVTRPAPQRCTATSTGILGVQGPKATPFWLEDPEVVLREAARLRRSMSPTKRKTESAVVPQSKPSAPVPSSMGASEKVPSSPLSSAPTTPDPEVVHVLKNVSAEVATLSPSNTAASIVQVDASPKRKTAPTLPRTPQFDSKLTSTATRQLQAQGPTTPKSSPSRNTKEQKTFKRYMPKQPRSPDRLKTVDNPPLNTDCVIAYAESEDKDSKRGVLRQVKGERQGVFQEEYVVFATRFFLAGE</sequence>
<feature type="compositionally biased region" description="Polar residues" evidence="1">
    <location>
        <begin position="380"/>
        <end position="395"/>
    </location>
</feature>
<proteinExistence type="predicted"/>
<evidence type="ECO:0000256" key="1">
    <source>
        <dbReference type="SAM" id="MobiDB-lite"/>
    </source>
</evidence>